<keyword evidence="3 5" id="KW-0597">Phosphoprotein</keyword>
<feature type="domain" description="PAC" evidence="10">
    <location>
        <begin position="406"/>
        <end position="460"/>
    </location>
</feature>
<dbReference type="SMART" id="SM00448">
    <property type="entry name" value="REC"/>
    <property type="match status" value="1"/>
</dbReference>
<dbReference type="SUPFAM" id="SSF47384">
    <property type="entry name" value="Homodimeric domain of signal transducing histidine kinase"/>
    <property type="match status" value="1"/>
</dbReference>
<feature type="transmembrane region" description="Helical" evidence="6">
    <location>
        <begin position="17"/>
        <end position="37"/>
    </location>
</feature>
<dbReference type="Gene3D" id="1.10.287.130">
    <property type="match status" value="1"/>
</dbReference>
<dbReference type="Pfam" id="PF00072">
    <property type="entry name" value="Response_reg"/>
    <property type="match status" value="1"/>
</dbReference>
<dbReference type="SMART" id="SM00388">
    <property type="entry name" value="HisKA"/>
    <property type="match status" value="1"/>
</dbReference>
<dbReference type="InterPro" id="IPR035965">
    <property type="entry name" value="PAS-like_dom_sf"/>
</dbReference>
<dbReference type="InterPro" id="IPR005467">
    <property type="entry name" value="His_kinase_dom"/>
</dbReference>
<evidence type="ECO:0000256" key="5">
    <source>
        <dbReference type="PROSITE-ProRule" id="PRU00169"/>
    </source>
</evidence>
<dbReference type="InterPro" id="IPR000014">
    <property type="entry name" value="PAS"/>
</dbReference>
<dbReference type="SUPFAM" id="SSF55785">
    <property type="entry name" value="PYP-like sensor domain (PAS domain)"/>
    <property type="match status" value="1"/>
</dbReference>
<evidence type="ECO:0000259" key="8">
    <source>
        <dbReference type="PROSITE" id="PS50110"/>
    </source>
</evidence>
<protein>
    <recommendedName>
        <fullName evidence="2">histidine kinase</fullName>
        <ecNumber evidence="2">2.7.13.3</ecNumber>
    </recommendedName>
</protein>
<gene>
    <name evidence="11" type="ORF">JY500_19170</name>
</gene>
<feature type="modified residue" description="4-aspartylphosphate" evidence="5">
    <location>
        <position position="779"/>
    </location>
</feature>
<feature type="domain" description="Histidine kinase" evidence="7">
    <location>
        <begin position="478"/>
        <end position="700"/>
    </location>
</feature>
<dbReference type="CDD" id="cd16922">
    <property type="entry name" value="HATPase_EvgS-ArcB-TorS-like"/>
    <property type="match status" value="1"/>
</dbReference>
<keyword evidence="12" id="KW-1185">Reference proteome</keyword>
<evidence type="ECO:0000259" key="9">
    <source>
        <dbReference type="PROSITE" id="PS50112"/>
    </source>
</evidence>
<keyword evidence="4" id="KW-0902">Two-component regulatory system</keyword>
<dbReference type="Gene3D" id="3.40.50.2300">
    <property type="match status" value="1"/>
</dbReference>
<dbReference type="SMART" id="SM00091">
    <property type="entry name" value="PAS"/>
    <property type="match status" value="1"/>
</dbReference>
<dbReference type="PROSITE" id="PS50109">
    <property type="entry name" value="HIS_KIN"/>
    <property type="match status" value="1"/>
</dbReference>
<evidence type="ECO:0000259" key="7">
    <source>
        <dbReference type="PROSITE" id="PS50109"/>
    </source>
</evidence>
<dbReference type="PANTHER" id="PTHR45339">
    <property type="entry name" value="HYBRID SIGNAL TRANSDUCTION HISTIDINE KINASE J"/>
    <property type="match status" value="1"/>
</dbReference>
<dbReference type="InterPro" id="IPR011006">
    <property type="entry name" value="CheY-like_superfamily"/>
</dbReference>
<evidence type="ECO:0000256" key="2">
    <source>
        <dbReference type="ARBA" id="ARBA00012438"/>
    </source>
</evidence>
<sequence>MSTEPRQGLRAIRLPRGIGAVLVAFCLFGLIAVLYHANRLRNEAVLTHRTLASNVARVGEYQVTLMMQMIDRQLDASLVGWREQPGNQADAFEAQLQGAINGLPAIRSLAIVAKDGRILASSAPGVRGRRLDAAAVRAIGGASDATLLRVSGVWIGRDLGDGEPSPGPVDARASAYFFTVARPLVDAHDEGYVVATINPDYFVNQLASAAAREDFLVSVSRYDGLMLLSTAPEQAAPGTDQSADPLFSKLLLDREIGLAKGADPAVSRAYHASRLYPLVLQVRFTQDTILHDWRREMGNLAAMSIGALVFVLVFGGLVHRLQVRREREQMAARDALELAASVFDAAFDGIMITDPQCRILRVNRAFTQITGYTEGEVVGRTPHVLSSGLHEADFYRELWQTINREGRWQGELINRRRSGELYPEHLAISAVKDAQGRVCNYIGTFNDVTERHRSEAALRSAKEAAETANRAKSHFLATMSHEIRTPMNGILGMAQLLQMPDLSDAEREEYARTVLSSGETLLTLLNDILDLSRVEAGRMDLNPTACMPAVLLDETSALFADAAQRKGLSIETHWSGDALDTFWLDPVRLRQMLSNLISNAIKFSVRGVIRVEGEVLSRESDTVQLRFAVTDCGIGIAPDKLGMLFQPFSQVDTAATRSAGGSGLGLSIVRSLALLMDGDVGVRSEPGEGACFWFRIQARLHGAAAAASPALRPALQSLPHSHGEDEAPLILVVEDSPTNAKVIETMLLHRHYRVMVAGDGLQAADLLAQGHSPDLILMDCQMPVLDGFAATRRIREWESSLGRERVPIVALTANAFAENRAQCFAAGMDDFLAKPVVLKTLLEVLSRWLPQRETVASDA</sequence>
<dbReference type="PROSITE" id="PS50113">
    <property type="entry name" value="PAC"/>
    <property type="match status" value="1"/>
</dbReference>
<dbReference type="RefSeq" id="WP_206254214.1">
    <property type="nucleotide sequence ID" value="NZ_CP071060.1"/>
</dbReference>
<dbReference type="InterPro" id="IPR003594">
    <property type="entry name" value="HATPase_dom"/>
</dbReference>
<dbReference type="SUPFAM" id="SSF55874">
    <property type="entry name" value="ATPase domain of HSP90 chaperone/DNA topoisomerase II/histidine kinase"/>
    <property type="match status" value="1"/>
</dbReference>
<evidence type="ECO:0000313" key="11">
    <source>
        <dbReference type="EMBL" id="QSI76554.1"/>
    </source>
</evidence>
<dbReference type="SMART" id="SM00387">
    <property type="entry name" value="HATPase_c"/>
    <property type="match status" value="1"/>
</dbReference>
<accession>A0ABX7M484</accession>
<dbReference type="InterPro" id="IPR000700">
    <property type="entry name" value="PAS-assoc_C"/>
</dbReference>
<evidence type="ECO:0000259" key="10">
    <source>
        <dbReference type="PROSITE" id="PS50113"/>
    </source>
</evidence>
<dbReference type="SMART" id="SM00086">
    <property type="entry name" value="PAC"/>
    <property type="match status" value="1"/>
</dbReference>
<evidence type="ECO:0000313" key="12">
    <source>
        <dbReference type="Proteomes" id="UP000663570"/>
    </source>
</evidence>
<dbReference type="InterPro" id="IPR001610">
    <property type="entry name" value="PAC"/>
</dbReference>
<dbReference type="PROSITE" id="PS50112">
    <property type="entry name" value="PAS"/>
    <property type="match status" value="1"/>
</dbReference>
<dbReference type="Gene3D" id="3.30.450.20">
    <property type="entry name" value="PAS domain"/>
    <property type="match status" value="2"/>
</dbReference>
<proteinExistence type="predicted"/>
<keyword evidence="6" id="KW-1133">Transmembrane helix</keyword>
<dbReference type="PANTHER" id="PTHR45339:SF1">
    <property type="entry name" value="HYBRID SIGNAL TRANSDUCTION HISTIDINE KINASE J"/>
    <property type="match status" value="1"/>
</dbReference>
<dbReference type="CDD" id="cd00130">
    <property type="entry name" value="PAS"/>
    <property type="match status" value="1"/>
</dbReference>
<name>A0ABX7M484_9RHOO</name>
<dbReference type="NCBIfam" id="TIGR00229">
    <property type="entry name" value="sensory_box"/>
    <property type="match status" value="1"/>
</dbReference>
<organism evidence="11 12">
    <name type="scientific">Niveibacterium microcysteis</name>
    <dbReference type="NCBI Taxonomy" id="2811415"/>
    <lineage>
        <taxon>Bacteria</taxon>
        <taxon>Pseudomonadati</taxon>
        <taxon>Pseudomonadota</taxon>
        <taxon>Betaproteobacteria</taxon>
        <taxon>Rhodocyclales</taxon>
        <taxon>Rhodocyclaceae</taxon>
        <taxon>Niveibacterium</taxon>
    </lineage>
</organism>
<dbReference type="SUPFAM" id="SSF52172">
    <property type="entry name" value="CheY-like"/>
    <property type="match status" value="1"/>
</dbReference>
<feature type="domain" description="Response regulatory" evidence="8">
    <location>
        <begin position="729"/>
        <end position="849"/>
    </location>
</feature>
<keyword evidence="6" id="KW-0812">Transmembrane</keyword>
<dbReference type="Pfam" id="PF00512">
    <property type="entry name" value="HisKA"/>
    <property type="match status" value="1"/>
</dbReference>
<dbReference type="InterPro" id="IPR036890">
    <property type="entry name" value="HATPase_C_sf"/>
</dbReference>
<dbReference type="InterPro" id="IPR036097">
    <property type="entry name" value="HisK_dim/P_sf"/>
</dbReference>
<dbReference type="CDD" id="cd00082">
    <property type="entry name" value="HisKA"/>
    <property type="match status" value="1"/>
</dbReference>
<evidence type="ECO:0000256" key="6">
    <source>
        <dbReference type="SAM" id="Phobius"/>
    </source>
</evidence>
<dbReference type="Pfam" id="PF02518">
    <property type="entry name" value="HATPase_c"/>
    <property type="match status" value="1"/>
</dbReference>
<dbReference type="PROSITE" id="PS50110">
    <property type="entry name" value="RESPONSE_REGULATORY"/>
    <property type="match status" value="1"/>
</dbReference>
<evidence type="ECO:0000256" key="3">
    <source>
        <dbReference type="ARBA" id="ARBA00022553"/>
    </source>
</evidence>
<dbReference type="CDD" id="cd17546">
    <property type="entry name" value="REC_hyHK_CKI1_RcsC-like"/>
    <property type="match status" value="1"/>
</dbReference>
<dbReference type="Gene3D" id="3.30.565.10">
    <property type="entry name" value="Histidine kinase-like ATPase, C-terminal domain"/>
    <property type="match status" value="1"/>
</dbReference>
<keyword evidence="6" id="KW-0472">Membrane</keyword>
<feature type="transmembrane region" description="Helical" evidence="6">
    <location>
        <begin position="300"/>
        <end position="318"/>
    </location>
</feature>
<evidence type="ECO:0000256" key="1">
    <source>
        <dbReference type="ARBA" id="ARBA00000085"/>
    </source>
</evidence>
<dbReference type="EMBL" id="CP071060">
    <property type="protein sequence ID" value="QSI76554.1"/>
    <property type="molecule type" value="Genomic_DNA"/>
</dbReference>
<dbReference type="EC" id="2.7.13.3" evidence="2"/>
<evidence type="ECO:0000256" key="4">
    <source>
        <dbReference type="ARBA" id="ARBA00023012"/>
    </source>
</evidence>
<dbReference type="Proteomes" id="UP000663570">
    <property type="component" value="Chromosome"/>
</dbReference>
<dbReference type="PRINTS" id="PR00344">
    <property type="entry name" value="BCTRLSENSOR"/>
</dbReference>
<dbReference type="Pfam" id="PF13426">
    <property type="entry name" value="PAS_9"/>
    <property type="match status" value="1"/>
</dbReference>
<feature type="domain" description="PAS" evidence="9">
    <location>
        <begin position="335"/>
        <end position="393"/>
    </location>
</feature>
<dbReference type="InterPro" id="IPR003661">
    <property type="entry name" value="HisK_dim/P_dom"/>
</dbReference>
<dbReference type="InterPro" id="IPR001789">
    <property type="entry name" value="Sig_transdc_resp-reg_receiver"/>
</dbReference>
<reference evidence="11 12" key="1">
    <citation type="submission" date="2021-02" db="EMBL/GenBank/DDBJ databases">
        <title>Niveibacterium changnyeongensis HC41.</title>
        <authorList>
            <person name="Kang M."/>
        </authorList>
    </citation>
    <scope>NUCLEOTIDE SEQUENCE [LARGE SCALE GENOMIC DNA]</scope>
    <source>
        <strain evidence="11 12">HC41</strain>
    </source>
</reference>
<comment type="catalytic activity">
    <reaction evidence="1">
        <text>ATP + protein L-histidine = ADP + protein N-phospho-L-histidine.</text>
        <dbReference type="EC" id="2.7.13.3"/>
    </reaction>
</comment>
<dbReference type="InterPro" id="IPR004358">
    <property type="entry name" value="Sig_transdc_His_kin-like_C"/>
</dbReference>